<reference evidence="2 3" key="1">
    <citation type="submission" date="2015-07" db="EMBL/GenBank/DDBJ databases">
        <title>Genome sequencing of Kibdelosporangium phytohabitans.</title>
        <authorList>
            <person name="Qin S."/>
            <person name="Xing K."/>
        </authorList>
    </citation>
    <scope>NUCLEOTIDE SEQUENCE [LARGE SCALE GENOMIC DNA]</scope>
    <source>
        <strain evidence="2 3">KLBMP1111</strain>
    </source>
</reference>
<dbReference type="Proteomes" id="UP000063699">
    <property type="component" value="Chromosome"/>
</dbReference>
<gene>
    <name evidence="2" type="ORF">AOZ06_39605</name>
</gene>
<proteinExistence type="predicted"/>
<feature type="region of interest" description="Disordered" evidence="1">
    <location>
        <begin position="1"/>
        <end position="22"/>
    </location>
</feature>
<keyword evidence="3" id="KW-1185">Reference proteome</keyword>
<accession>A0A0N9IAN5</accession>
<dbReference type="AlphaFoldDB" id="A0A0N9IAN5"/>
<dbReference type="KEGG" id="kphy:AOZ06_39605"/>
<evidence type="ECO:0000313" key="2">
    <source>
        <dbReference type="EMBL" id="ALG12156.1"/>
    </source>
</evidence>
<evidence type="ECO:0000313" key="3">
    <source>
        <dbReference type="Proteomes" id="UP000063699"/>
    </source>
</evidence>
<evidence type="ECO:0000256" key="1">
    <source>
        <dbReference type="SAM" id="MobiDB-lite"/>
    </source>
</evidence>
<organism evidence="2 3">
    <name type="scientific">Kibdelosporangium phytohabitans</name>
    <dbReference type="NCBI Taxonomy" id="860235"/>
    <lineage>
        <taxon>Bacteria</taxon>
        <taxon>Bacillati</taxon>
        <taxon>Actinomycetota</taxon>
        <taxon>Actinomycetes</taxon>
        <taxon>Pseudonocardiales</taxon>
        <taxon>Pseudonocardiaceae</taxon>
        <taxon>Kibdelosporangium</taxon>
    </lineage>
</organism>
<sequence length="59" mass="6800">MGRRFASQLGQCGGFDTGNEQITSQPDRFIRSEQVHHQFGVEPQHPFTQLGRQVLHDRH</sequence>
<protein>
    <submittedName>
        <fullName evidence="2">Uncharacterized protein</fullName>
    </submittedName>
</protein>
<dbReference type="EMBL" id="CP012752">
    <property type="protein sequence ID" value="ALG12156.1"/>
    <property type="molecule type" value="Genomic_DNA"/>
</dbReference>
<name>A0A0N9IAN5_9PSEU</name>